<dbReference type="EMBL" id="FOHV01000004">
    <property type="protein sequence ID" value="SES84747.1"/>
    <property type="molecule type" value="Genomic_DNA"/>
</dbReference>
<dbReference type="InterPro" id="IPR011057">
    <property type="entry name" value="Mss4-like_sf"/>
</dbReference>
<feature type="domain" description="MsrB" evidence="10">
    <location>
        <begin position="6"/>
        <end position="128"/>
    </location>
</feature>
<proteinExistence type="inferred from homology"/>
<evidence type="ECO:0000259" key="10">
    <source>
        <dbReference type="PROSITE" id="PS51790"/>
    </source>
</evidence>
<dbReference type="GO" id="GO:0046872">
    <property type="term" value="F:metal ion binding"/>
    <property type="evidence" value="ECO:0007669"/>
    <property type="project" value="UniProtKB-KW"/>
</dbReference>
<dbReference type="PROSITE" id="PS51790">
    <property type="entry name" value="MSRB"/>
    <property type="match status" value="1"/>
</dbReference>
<dbReference type="GO" id="GO:0006979">
    <property type="term" value="P:response to oxidative stress"/>
    <property type="evidence" value="ECO:0007669"/>
    <property type="project" value="InterPro"/>
</dbReference>
<evidence type="ECO:0000256" key="9">
    <source>
        <dbReference type="ARBA" id="ARBA00075819"/>
    </source>
</evidence>
<evidence type="ECO:0000256" key="7">
    <source>
        <dbReference type="ARBA" id="ARBA00023002"/>
    </source>
</evidence>
<evidence type="ECO:0000256" key="6">
    <source>
        <dbReference type="ARBA" id="ARBA00022833"/>
    </source>
</evidence>
<dbReference type="GO" id="GO:0030091">
    <property type="term" value="P:protein repair"/>
    <property type="evidence" value="ECO:0007669"/>
    <property type="project" value="InterPro"/>
</dbReference>
<dbReference type="Pfam" id="PF01641">
    <property type="entry name" value="SelR"/>
    <property type="match status" value="1"/>
</dbReference>
<keyword evidence="5" id="KW-0479">Metal-binding</keyword>
<evidence type="ECO:0000256" key="5">
    <source>
        <dbReference type="ARBA" id="ARBA00022723"/>
    </source>
</evidence>
<evidence type="ECO:0000256" key="4">
    <source>
        <dbReference type="ARBA" id="ARBA00021130"/>
    </source>
</evidence>
<dbReference type="InterPro" id="IPR028427">
    <property type="entry name" value="Met_Sox_Rdtase_MsrB"/>
</dbReference>
<protein>
    <recommendedName>
        <fullName evidence="4">Peptide methionine sulfoxide reductase MsrB</fullName>
        <ecNumber evidence="3">1.8.4.12</ecNumber>
    </recommendedName>
    <alternativeName>
        <fullName evidence="9">Peptide-methionine (R)-S-oxide reductase</fullName>
    </alternativeName>
</protein>
<dbReference type="OrthoDB" id="9785497at2"/>
<dbReference type="Proteomes" id="UP000242642">
    <property type="component" value="Unassembled WGS sequence"/>
</dbReference>
<dbReference type="EC" id="1.8.4.12" evidence="3"/>
<keyword evidence="6" id="KW-0862">Zinc</keyword>
<organism evidence="11 12">
    <name type="scientific">Thorsellia anophelis DSM 18579</name>
    <dbReference type="NCBI Taxonomy" id="1123402"/>
    <lineage>
        <taxon>Bacteria</taxon>
        <taxon>Pseudomonadati</taxon>
        <taxon>Pseudomonadota</taxon>
        <taxon>Gammaproteobacteria</taxon>
        <taxon>Enterobacterales</taxon>
        <taxon>Thorselliaceae</taxon>
        <taxon>Thorsellia</taxon>
    </lineage>
</organism>
<evidence type="ECO:0000256" key="8">
    <source>
        <dbReference type="ARBA" id="ARBA00048488"/>
    </source>
</evidence>
<comment type="cofactor">
    <cofactor evidence="1">
        <name>Zn(2+)</name>
        <dbReference type="ChEBI" id="CHEBI:29105"/>
    </cofactor>
</comment>
<dbReference type="GO" id="GO:0033743">
    <property type="term" value="F:peptide-methionine (R)-S-oxide reductase activity"/>
    <property type="evidence" value="ECO:0007669"/>
    <property type="project" value="UniProtKB-EC"/>
</dbReference>
<dbReference type="AlphaFoldDB" id="A0A1H9ZSP4"/>
<comment type="similarity">
    <text evidence="2">Belongs to the MsrB Met sulfoxide reductase family.</text>
</comment>
<dbReference type="Gene3D" id="2.170.150.20">
    <property type="entry name" value="Peptide methionine sulfoxide reductase"/>
    <property type="match status" value="1"/>
</dbReference>
<dbReference type="GO" id="GO:0005737">
    <property type="term" value="C:cytoplasm"/>
    <property type="evidence" value="ECO:0007669"/>
    <property type="project" value="TreeGrafter"/>
</dbReference>
<name>A0A1H9ZSP4_9GAMM</name>
<evidence type="ECO:0000256" key="1">
    <source>
        <dbReference type="ARBA" id="ARBA00001947"/>
    </source>
</evidence>
<sequence length="136" mass="15312">MSENTKKIDISHLTKLQYHITQLAGTEHPFTGKLLNESRAGLYRCICCEAPLFESDTKFDAGCGWPSFFNAVNDEAIAYLEDYSLARMRIEIRCKQCNAHLGHVFDDGPAPTFKRYCLNSAALQFIDDDTKTVILG</sequence>
<dbReference type="PANTHER" id="PTHR10173">
    <property type="entry name" value="METHIONINE SULFOXIDE REDUCTASE"/>
    <property type="match status" value="1"/>
</dbReference>
<dbReference type="PANTHER" id="PTHR10173:SF52">
    <property type="entry name" value="METHIONINE-R-SULFOXIDE REDUCTASE B1"/>
    <property type="match status" value="1"/>
</dbReference>
<gene>
    <name evidence="11" type="ORF">SAMN02583745_00680</name>
</gene>
<comment type="catalytic activity">
    <reaction evidence="8">
        <text>L-methionyl-[protein] + [thioredoxin]-disulfide + H2O = L-methionyl-(R)-S-oxide-[protein] + [thioredoxin]-dithiol</text>
        <dbReference type="Rhea" id="RHEA:24164"/>
        <dbReference type="Rhea" id="RHEA-COMP:10698"/>
        <dbReference type="Rhea" id="RHEA-COMP:10700"/>
        <dbReference type="Rhea" id="RHEA-COMP:12313"/>
        <dbReference type="Rhea" id="RHEA-COMP:12314"/>
        <dbReference type="ChEBI" id="CHEBI:15377"/>
        <dbReference type="ChEBI" id="CHEBI:16044"/>
        <dbReference type="ChEBI" id="CHEBI:29950"/>
        <dbReference type="ChEBI" id="CHEBI:45764"/>
        <dbReference type="ChEBI" id="CHEBI:50058"/>
        <dbReference type="EC" id="1.8.4.12"/>
    </reaction>
</comment>
<evidence type="ECO:0000256" key="2">
    <source>
        <dbReference type="ARBA" id="ARBA00007174"/>
    </source>
</evidence>
<evidence type="ECO:0000313" key="12">
    <source>
        <dbReference type="Proteomes" id="UP000242642"/>
    </source>
</evidence>
<keyword evidence="12" id="KW-1185">Reference proteome</keyword>
<reference evidence="12" key="1">
    <citation type="submission" date="2016-10" db="EMBL/GenBank/DDBJ databases">
        <authorList>
            <person name="Varghese N."/>
            <person name="Submissions S."/>
        </authorList>
    </citation>
    <scope>NUCLEOTIDE SEQUENCE [LARGE SCALE GENOMIC DNA]</scope>
    <source>
        <strain evidence="12">DSM 18579</strain>
    </source>
</reference>
<accession>A0A1H9ZSP4</accession>
<evidence type="ECO:0000256" key="3">
    <source>
        <dbReference type="ARBA" id="ARBA00012499"/>
    </source>
</evidence>
<evidence type="ECO:0000313" key="11">
    <source>
        <dbReference type="EMBL" id="SES84747.1"/>
    </source>
</evidence>
<dbReference type="SUPFAM" id="SSF51316">
    <property type="entry name" value="Mss4-like"/>
    <property type="match status" value="1"/>
</dbReference>
<dbReference type="RefSeq" id="WP_093317826.1">
    <property type="nucleotide sequence ID" value="NZ_FOHV01000004.1"/>
</dbReference>
<dbReference type="STRING" id="1123402.SAMN02583745_00680"/>
<dbReference type="NCBIfam" id="TIGR00357">
    <property type="entry name" value="peptide-methionine (R)-S-oxide reductase MsrB"/>
    <property type="match status" value="1"/>
</dbReference>
<dbReference type="FunFam" id="2.170.150.20:FF:000001">
    <property type="entry name" value="Peptide methionine sulfoxide reductase MsrB"/>
    <property type="match status" value="1"/>
</dbReference>
<dbReference type="InterPro" id="IPR002579">
    <property type="entry name" value="Met_Sox_Rdtase_MsrB_dom"/>
</dbReference>
<keyword evidence="7" id="KW-0560">Oxidoreductase</keyword>